<gene>
    <name evidence="2" type="ORF">GIS00_20565</name>
</gene>
<evidence type="ECO:0008006" key="4">
    <source>
        <dbReference type="Google" id="ProtNLM"/>
    </source>
</evidence>
<feature type="signal peptide" evidence="1">
    <location>
        <begin position="1"/>
        <end position="21"/>
    </location>
</feature>
<dbReference type="Proteomes" id="UP000460221">
    <property type="component" value="Unassembled WGS sequence"/>
</dbReference>
<feature type="chain" id="PRO_5038538608" description="SH3 domain-containing protein" evidence="1">
    <location>
        <begin position="22"/>
        <end position="263"/>
    </location>
</feature>
<name>A0A7K1FQB6_9ACTN</name>
<sequence length="263" mass="26908">MNRLSVIGVAALALLAGAWVAGTGASADDAPPPPPPAATLATATQQGAVLTPIAPCRIVDTRIGGGTPFGSQVSRTYYASGTTGFAPQGGKSGGCGIPVGTTAIAAVITAVDPAGTGWLRAWPTGQSEPGASLVQYSGTSNGSGVTLAVNPAAGKNLAIKNYAGTTDVTVDVTGYYAPQIYGTFTTAGNLFNGNGTLSPYSHGSTGYYVVQANRSLNGCTPIVSSYYYAYNVSAYVDDKYIYIQMTNYNGNQVDYYFQVQVTC</sequence>
<accession>A0A7K1FQB6</accession>
<evidence type="ECO:0000313" key="3">
    <source>
        <dbReference type="Proteomes" id="UP000460221"/>
    </source>
</evidence>
<protein>
    <recommendedName>
        <fullName evidence="4">SH3 domain-containing protein</fullName>
    </recommendedName>
</protein>
<proteinExistence type="predicted"/>
<dbReference type="RefSeq" id="WP_154770347.1">
    <property type="nucleotide sequence ID" value="NZ_WLYK01000009.1"/>
</dbReference>
<reference evidence="2 3" key="1">
    <citation type="submission" date="2019-11" db="EMBL/GenBank/DDBJ databases">
        <authorList>
            <person name="Jiang L.-Q."/>
        </authorList>
    </citation>
    <scope>NUCLEOTIDE SEQUENCE [LARGE SCALE GENOMIC DNA]</scope>
    <source>
        <strain evidence="2 3">YIM 132087</strain>
    </source>
</reference>
<dbReference type="EMBL" id="WLYK01000009">
    <property type="protein sequence ID" value="MTD16338.1"/>
    <property type="molecule type" value="Genomic_DNA"/>
</dbReference>
<keyword evidence="3" id="KW-1185">Reference proteome</keyword>
<evidence type="ECO:0000313" key="2">
    <source>
        <dbReference type="EMBL" id="MTD16338.1"/>
    </source>
</evidence>
<keyword evidence="1" id="KW-0732">Signal</keyword>
<organism evidence="2 3">
    <name type="scientific">Nakamurella alba</name>
    <dbReference type="NCBI Taxonomy" id="2665158"/>
    <lineage>
        <taxon>Bacteria</taxon>
        <taxon>Bacillati</taxon>
        <taxon>Actinomycetota</taxon>
        <taxon>Actinomycetes</taxon>
        <taxon>Nakamurellales</taxon>
        <taxon>Nakamurellaceae</taxon>
        <taxon>Nakamurella</taxon>
    </lineage>
</organism>
<evidence type="ECO:0000256" key="1">
    <source>
        <dbReference type="SAM" id="SignalP"/>
    </source>
</evidence>
<dbReference type="AlphaFoldDB" id="A0A7K1FQB6"/>
<comment type="caution">
    <text evidence="2">The sequence shown here is derived from an EMBL/GenBank/DDBJ whole genome shotgun (WGS) entry which is preliminary data.</text>
</comment>